<evidence type="ECO:0000313" key="6">
    <source>
        <dbReference type="Proteomes" id="UP000005239"/>
    </source>
</evidence>
<keyword evidence="4" id="KW-0675">Receptor</keyword>
<dbReference type="InterPro" id="IPR017937">
    <property type="entry name" value="Thioredoxin_CS"/>
</dbReference>
<evidence type="ECO:0000256" key="2">
    <source>
        <dbReference type="ARBA" id="ARBA00023015"/>
    </source>
</evidence>
<proteinExistence type="inferred from homology"/>
<dbReference type="Proteomes" id="UP000005239">
    <property type="component" value="Unassembled WGS sequence"/>
</dbReference>
<dbReference type="InterPro" id="IPR000536">
    <property type="entry name" value="Nucl_hrmn_rcpt_lig-bd"/>
</dbReference>
<dbReference type="FunFam" id="3.40.30.10:FF:000454">
    <property type="entry name" value="Thioredoxin"/>
    <property type="match status" value="1"/>
</dbReference>
<dbReference type="SUPFAM" id="SSF52833">
    <property type="entry name" value="Thioredoxin-like"/>
    <property type="match status" value="2"/>
</dbReference>
<dbReference type="GO" id="GO:0005783">
    <property type="term" value="C:endoplasmic reticulum"/>
    <property type="evidence" value="ECO:0000318"/>
    <property type="project" value="GO_Central"/>
</dbReference>
<dbReference type="SMART" id="SM00430">
    <property type="entry name" value="HOLI"/>
    <property type="match status" value="1"/>
</dbReference>
<dbReference type="PROSITE" id="PS00194">
    <property type="entry name" value="THIOREDOXIN_1"/>
    <property type="match status" value="1"/>
</dbReference>
<gene>
    <name evidence="5" type="primary">WBGene00279242</name>
</gene>
<comment type="similarity">
    <text evidence="1">Belongs to the protein disulfide isomerase family.</text>
</comment>
<dbReference type="Gene3D" id="3.40.30.10">
    <property type="entry name" value="Glutaredoxin"/>
    <property type="match status" value="3"/>
</dbReference>
<organism evidence="5 6">
    <name type="scientific">Pristionchus pacificus</name>
    <name type="common">Parasitic nematode worm</name>
    <dbReference type="NCBI Taxonomy" id="54126"/>
    <lineage>
        <taxon>Eukaryota</taxon>
        <taxon>Metazoa</taxon>
        <taxon>Ecdysozoa</taxon>
        <taxon>Nematoda</taxon>
        <taxon>Chromadorea</taxon>
        <taxon>Rhabditida</taxon>
        <taxon>Rhabditina</taxon>
        <taxon>Diplogasteromorpha</taxon>
        <taxon>Diplogasteroidea</taxon>
        <taxon>Neodiplogasteridae</taxon>
        <taxon>Pristionchus</taxon>
    </lineage>
</organism>
<evidence type="ECO:0000256" key="4">
    <source>
        <dbReference type="ARBA" id="ARBA00023170"/>
    </source>
</evidence>
<sequence>MLINFAKLDIHCYDHEVLDPLQESAILGIDEDDEHYLDVNPTTFGVPHNVSKYKFRHHFGDKYLTWLRMMALPLTHPRHNRASPICQVCGGNASGFNYVVIARVHTKSIEIPVKIRIRDRIKYVHIREDIAANPAYKKWNIVDLIYTIEWLKAFNFPKARRFQGIHVKAVSRMIATFTAAFWSYEQRNSEVTIMPDGMILVEGVPPREANMDRAYYFEIIQCFRRLRMDKQEYVLLTAIMACEPGQKMITQKREFFSSALFKYVLSRRRASEGPSAFSEMFGLIAWLTKMKRKSKELYVLVSAFKLKRAAVTAIFSTCFRHRPSTCSPHPSRMNRLVSVALVGLLVVAPVLSVDIEEEENVFVLTYDNFESAGEAHPHMFVELYAPWCGHCKSLAPRIGMVHLPSIVDDGSEMKLAKVDATVHGDLSSKFEYTGGRDADAIANWLRKKTGPAAVAIESSDDLKAFAEGNTLLPTSRLAPDFTDLTTENIVSFNERFLAGELKQDLMSADVPEDWDTNPVKVLVGKNFNEVGKNSGKGLLVKFYAPWYVRTLQVARARFGGTRRVVRHFRQGSHRQGRPTQNEIEGVKVEGFPTLKYFPAGSDEVIDYKGGRALNDFVEFIEKKIGETTEEEKKEEHTEL</sequence>
<dbReference type="InterPro" id="IPR013766">
    <property type="entry name" value="Thioredoxin_domain"/>
</dbReference>
<name>A0A2A6CN53_PRIPA</name>
<evidence type="ECO:0000313" key="5">
    <source>
        <dbReference type="EnsemblMetazoa" id="PPA40873.1"/>
    </source>
</evidence>
<dbReference type="GO" id="GO:0003756">
    <property type="term" value="F:protein disulfide isomerase activity"/>
    <property type="evidence" value="ECO:0000318"/>
    <property type="project" value="GO_Central"/>
</dbReference>
<reference evidence="6" key="1">
    <citation type="journal article" date="2008" name="Nat. Genet.">
        <title>The Pristionchus pacificus genome provides a unique perspective on nematode lifestyle and parasitism.</title>
        <authorList>
            <person name="Dieterich C."/>
            <person name="Clifton S.W."/>
            <person name="Schuster L.N."/>
            <person name="Chinwalla A."/>
            <person name="Delehaunty K."/>
            <person name="Dinkelacker I."/>
            <person name="Fulton L."/>
            <person name="Fulton R."/>
            <person name="Godfrey J."/>
            <person name="Minx P."/>
            <person name="Mitreva M."/>
            <person name="Roeseler W."/>
            <person name="Tian H."/>
            <person name="Witte H."/>
            <person name="Yang S.P."/>
            <person name="Wilson R.K."/>
            <person name="Sommer R.J."/>
        </authorList>
    </citation>
    <scope>NUCLEOTIDE SEQUENCE [LARGE SCALE GENOMIC DNA]</scope>
    <source>
        <strain evidence="6">PS312</strain>
    </source>
</reference>
<dbReference type="PANTHER" id="PTHR18929:SF240">
    <property type="entry name" value="PROTEIN DISULFIDE-ISOMERASE"/>
    <property type="match status" value="1"/>
</dbReference>
<keyword evidence="2" id="KW-0805">Transcription regulation</keyword>
<dbReference type="GO" id="GO:0034976">
    <property type="term" value="P:response to endoplasmic reticulum stress"/>
    <property type="evidence" value="ECO:0000318"/>
    <property type="project" value="GO_Central"/>
</dbReference>
<dbReference type="InterPro" id="IPR036249">
    <property type="entry name" value="Thioredoxin-like_sf"/>
</dbReference>
<evidence type="ECO:0000256" key="3">
    <source>
        <dbReference type="ARBA" id="ARBA00023163"/>
    </source>
</evidence>
<dbReference type="PANTHER" id="PTHR18929">
    <property type="entry name" value="PROTEIN DISULFIDE ISOMERASE"/>
    <property type="match status" value="1"/>
</dbReference>
<dbReference type="GO" id="GO:0006457">
    <property type="term" value="P:protein folding"/>
    <property type="evidence" value="ECO:0000318"/>
    <property type="project" value="GO_Central"/>
</dbReference>
<keyword evidence="6" id="KW-1185">Reference proteome</keyword>
<accession>A0A2A6CN53</accession>
<dbReference type="CDD" id="cd02961">
    <property type="entry name" value="PDI_a_family"/>
    <property type="match status" value="1"/>
</dbReference>
<dbReference type="FunFam" id="3.40.30.10:FF:000612">
    <property type="entry name" value="Thioredoxin"/>
    <property type="match status" value="1"/>
</dbReference>
<dbReference type="AlphaFoldDB" id="A0A2A6CN53"/>
<dbReference type="Pfam" id="PF00104">
    <property type="entry name" value="Hormone_recep"/>
    <property type="match status" value="1"/>
</dbReference>
<keyword evidence="3" id="KW-0804">Transcription</keyword>
<dbReference type="Pfam" id="PF00085">
    <property type="entry name" value="Thioredoxin"/>
    <property type="match status" value="1"/>
</dbReference>
<dbReference type="SUPFAM" id="SSF48508">
    <property type="entry name" value="Nuclear receptor ligand-binding domain"/>
    <property type="match status" value="1"/>
</dbReference>
<reference evidence="5" key="2">
    <citation type="submission" date="2022-06" db="UniProtKB">
        <authorList>
            <consortium name="EnsemblMetazoa"/>
        </authorList>
    </citation>
    <scope>IDENTIFICATION</scope>
    <source>
        <strain evidence="5">PS312</strain>
    </source>
</reference>
<protein>
    <submittedName>
        <fullName evidence="5">Nuclear receptor</fullName>
    </submittedName>
</protein>
<dbReference type="Gene3D" id="1.10.565.10">
    <property type="entry name" value="Retinoid X Receptor"/>
    <property type="match status" value="1"/>
</dbReference>
<evidence type="ECO:0000256" key="1">
    <source>
        <dbReference type="ARBA" id="ARBA00006347"/>
    </source>
</evidence>
<dbReference type="EnsemblMetazoa" id="PPA40873.1">
    <property type="protein sequence ID" value="PPA40873.1"/>
    <property type="gene ID" value="WBGene00279242"/>
</dbReference>
<dbReference type="InterPro" id="IPR035500">
    <property type="entry name" value="NHR-like_dom_sf"/>
</dbReference>
<accession>A0A8R1UUD6</accession>